<evidence type="ECO:0000313" key="2">
    <source>
        <dbReference type="Proteomes" id="UP000743370"/>
    </source>
</evidence>
<evidence type="ECO:0000313" key="1">
    <source>
        <dbReference type="EMBL" id="KAG2376534.1"/>
    </source>
</evidence>
<name>A0A8T0JKS7_PHAAN</name>
<protein>
    <submittedName>
        <fullName evidence="1">Uncharacterized protein</fullName>
    </submittedName>
</protein>
<comment type="caution">
    <text evidence="1">The sequence shown here is derived from an EMBL/GenBank/DDBJ whole genome shotgun (WGS) entry which is preliminary data.</text>
</comment>
<organism evidence="1 2">
    <name type="scientific">Phaseolus angularis</name>
    <name type="common">Azuki bean</name>
    <name type="synonym">Vigna angularis</name>
    <dbReference type="NCBI Taxonomy" id="3914"/>
    <lineage>
        <taxon>Eukaryota</taxon>
        <taxon>Viridiplantae</taxon>
        <taxon>Streptophyta</taxon>
        <taxon>Embryophyta</taxon>
        <taxon>Tracheophyta</taxon>
        <taxon>Spermatophyta</taxon>
        <taxon>Magnoliopsida</taxon>
        <taxon>eudicotyledons</taxon>
        <taxon>Gunneridae</taxon>
        <taxon>Pentapetalae</taxon>
        <taxon>rosids</taxon>
        <taxon>fabids</taxon>
        <taxon>Fabales</taxon>
        <taxon>Fabaceae</taxon>
        <taxon>Papilionoideae</taxon>
        <taxon>50 kb inversion clade</taxon>
        <taxon>NPAAA clade</taxon>
        <taxon>indigoferoid/millettioid clade</taxon>
        <taxon>Phaseoleae</taxon>
        <taxon>Vigna</taxon>
    </lineage>
</organism>
<reference evidence="1 2" key="1">
    <citation type="submission" date="2020-05" db="EMBL/GenBank/DDBJ databases">
        <title>Vigna angularis (adzuki bean) Var. LongXiaoDou No. 4 denovo assembly.</title>
        <authorList>
            <person name="Xiang H."/>
        </authorList>
    </citation>
    <scope>NUCLEOTIDE SEQUENCE [LARGE SCALE GENOMIC DNA]</scope>
    <source>
        <tissue evidence="1">Leaf</tissue>
    </source>
</reference>
<dbReference type="Proteomes" id="UP000743370">
    <property type="component" value="Unassembled WGS sequence"/>
</dbReference>
<dbReference type="AlphaFoldDB" id="A0A8T0JKS7"/>
<gene>
    <name evidence="1" type="ORF">HKW66_Vig0241640</name>
</gene>
<dbReference type="EMBL" id="JABFOF010000010">
    <property type="protein sequence ID" value="KAG2376534.1"/>
    <property type="molecule type" value="Genomic_DNA"/>
</dbReference>
<proteinExistence type="predicted"/>
<accession>A0A8T0JKS7</accession>
<sequence>MSIRTNPMKAVPLLSKRLRKVEQEANLDDLKSVLINIKDVFSLVKKNEEELLDTLAEVDGYIRKSNIRRLMHEKEKLCQKIMDSTQKLLPRGAIEATKS</sequence>